<evidence type="ECO:0000313" key="3">
    <source>
        <dbReference type="Proteomes" id="UP000228812"/>
    </source>
</evidence>
<dbReference type="Gene3D" id="1.10.10.10">
    <property type="entry name" value="Winged helix-like DNA-binding domain superfamily/Winged helix DNA-binding domain"/>
    <property type="match status" value="1"/>
</dbReference>
<dbReference type="SUPFAM" id="SSF46785">
    <property type="entry name" value="Winged helix' DNA-binding domain"/>
    <property type="match status" value="1"/>
</dbReference>
<dbReference type="Pfam" id="PF20803">
    <property type="entry name" value="PaaX_M"/>
    <property type="match status" value="1"/>
</dbReference>
<dbReference type="Proteomes" id="UP000228812">
    <property type="component" value="Unassembled WGS sequence"/>
</dbReference>
<dbReference type="InterPro" id="IPR036388">
    <property type="entry name" value="WH-like_DNA-bd_sf"/>
</dbReference>
<evidence type="ECO:0000259" key="1">
    <source>
        <dbReference type="Pfam" id="PF20803"/>
    </source>
</evidence>
<gene>
    <name evidence="2" type="ORF">COX26_01325</name>
</gene>
<organism evidence="2 3">
    <name type="scientific">Candidatus Jorgensenbacteria bacterium CG23_combo_of_CG06-09_8_20_14_all_54_14</name>
    <dbReference type="NCBI Taxonomy" id="1974595"/>
    <lineage>
        <taxon>Bacteria</taxon>
        <taxon>Candidatus Joergenseniibacteriota</taxon>
    </lineage>
</organism>
<dbReference type="InterPro" id="IPR048846">
    <property type="entry name" value="PaaX-like_central"/>
</dbReference>
<dbReference type="EMBL" id="PCRZ01000022">
    <property type="protein sequence ID" value="PIP29954.1"/>
    <property type="molecule type" value="Genomic_DNA"/>
</dbReference>
<protein>
    <recommendedName>
        <fullName evidence="1">Transcriptional repressor PaaX-like central Cas2-like domain-containing protein</fullName>
    </recommendedName>
</protein>
<feature type="domain" description="Transcriptional repressor PaaX-like central Cas2-like" evidence="1">
    <location>
        <begin position="113"/>
        <end position="176"/>
    </location>
</feature>
<sequence>MGGIEIILTVLGSYGEGYRLMRRQLRGVPFRDTWNARSLQQHTALKETTLRTTLSRLHKRGLVENAGGIWRITERGRAFLRARFARAKKDGFLKFFRSKEKHEQRKRRASDMIVAFDIPERYSRKRRWLREELTKLGFVPLQKSVWVGPSPLPRNFIEALGELDLLGFIKFFRATQYDIV</sequence>
<comment type="caution">
    <text evidence="2">The sequence shown here is derived from an EMBL/GenBank/DDBJ whole genome shotgun (WGS) entry which is preliminary data.</text>
</comment>
<dbReference type="AlphaFoldDB" id="A0A2G9Z9Y8"/>
<proteinExistence type="predicted"/>
<dbReference type="Gene3D" id="3.30.70.2650">
    <property type="match status" value="1"/>
</dbReference>
<name>A0A2G9Z9Y8_9BACT</name>
<reference evidence="2 3" key="1">
    <citation type="submission" date="2017-09" db="EMBL/GenBank/DDBJ databases">
        <title>Depth-based differentiation of microbial function through sediment-hosted aquifers and enrichment of novel symbionts in the deep terrestrial subsurface.</title>
        <authorList>
            <person name="Probst A.J."/>
            <person name="Ladd B."/>
            <person name="Jarett J.K."/>
            <person name="Geller-Mcgrath D.E."/>
            <person name="Sieber C.M."/>
            <person name="Emerson J.B."/>
            <person name="Anantharaman K."/>
            <person name="Thomas B.C."/>
            <person name="Malmstrom R."/>
            <person name="Stieglmeier M."/>
            <person name="Klingl A."/>
            <person name="Woyke T."/>
            <person name="Ryan C.M."/>
            <person name="Banfield J.F."/>
        </authorList>
    </citation>
    <scope>NUCLEOTIDE SEQUENCE [LARGE SCALE GENOMIC DNA]</scope>
    <source>
        <strain evidence="2">CG23_combo_of_CG06-09_8_20_14_all_54_14</strain>
    </source>
</reference>
<accession>A0A2G9Z9Y8</accession>
<dbReference type="InterPro" id="IPR036390">
    <property type="entry name" value="WH_DNA-bd_sf"/>
</dbReference>
<evidence type="ECO:0000313" key="2">
    <source>
        <dbReference type="EMBL" id="PIP29954.1"/>
    </source>
</evidence>